<dbReference type="CDD" id="cd11616">
    <property type="entry name" value="SAF_DH_OX_like"/>
    <property type="match status" value="1"/>
</dbReference>
<evidence type="ECO:0000313" key="2">
    <source>
        <dbReference type="EMBL" id="OGK43392.1"/>
    </source>
</evidence>
<comment type="caution">
    <text evidence="2">The sequence shown here is derived from an EMBL/GenBank/DDBJ whole genome shotgun (WGS) entry which is preliminary data.</text>
</comment>
<evidence type="ECO:0000313" key="3">
    <source>
        <dbReference type="Proteomes" id="UP000178040"/>
    </source>
</evidence>
<gene>
    <name evidence="2" type="ORF">A3B40_00965</name>
</gene>
<dbReference type="Pfam" id="PF21135">
    <property type="entry name" value="DRL_cat"/>
    <property type="match status" value="1"/>
</dbReference>
<dbReference type="PANTHER" id="PTHR37850">
    <property type="entry name" value="STRU PROTEIN"/>
    <property type="match status" value="1"/>
</dbReference>
<organism evidence="2 3">
    <name type="scientific">Candidatus Roizmanbacteria bacterium RIFCSPLOWO2_01_FULL_37_16</name>
    <dbReference type="NCBI Taxonomy" id="1802058"/>
    <lineage>
        <taxon>Bacteria</taxon>
        <taxon>Candidatus Roizmaniibacteriota</taxon>
    </lineage>
</organism>
<dbReference type="InterPro" id="IPR036291">
    <property type="entry name" value="NAD(P)-bd_dom_sf"/>
</dbReference>
<dbReference type="EMBL" id="MGAI01000052">
    <property type="protein sequence ID" value="OGK43392.1"/>
    <property type="molecule type" value="Genomic_DNA"/>
</dbReference>
<reference evidence="2 3" key="1">
    <citation type="journal article" date="2016" name="Nat. Commun.">
        <title>Thousands of microbial genomes shed light on interconnected biogeochemical processes in an aquifer system.</title>
        <authorList>
            <person name="Anantharaman K."/>
            <person name="Brown C.T."/>
            <person name="Hug L.A."/>
            <person name="Sharon I."/>
            <person name="Castelle C.J."/>
            <person name="Probst A.J."/>
            <person name="Thomas B.C."/>
            <person name="Singh A."/>
            <person name="Wilkins M.J."/>
            <person name="Karaoz U."/>
            <person name="Brodie E.L."/>
            <person name="Williams K.H."/>
            <person name="Hubbard S.S."/>
            <person name="Banfield J.F."/>
        </authorList>
    </citation>
    <scope>NUCLEOTIDE SEQUENCE [LARGE SCALE GENOMIC DNA]</scope>
</reference>
<name>A0A1F7IJ64_9BACT</name>
<feature type="domain" description="Oxidoreductase DRL-like catalytic" evidence="1">
    <location>
        <begin position="146"/>
        <end position="306"/>
    </location>
</feature>
<dbReference type="SUPFAM" id="SSF51735">
    <property type="entry name" value="NAD(P)-binding Rossmann-fold domains"/>
    <property type="match status" value="1"/>
</dbReference>
<evidence type="ECO:0000259" key="1">
    <source>
        <dbReference type="Pfam" id="PF21135"/>
    </source>
</evidence>
<accession>A0A1F7IJ64</accession>
<sequence length="412" mass="44924">MIKSPIRVGLIGAGYAATGFAFQCAKTKGLHLIAVSNRTAGNAKKMLNKIGISNPKRLNKPADIKKLQTQTETGFTDDPSLLLTSNFIDVIVEATGDVEFGAYIAYESIKARKHIILINAELDCTLGPILKKKADDVGVIYSQADGDQPGVIMNLIREAEFMGMRVVMAGNIKTMLDQHRTPETQKAWAKKNNQSTTLATSAVDGTKLAAEMASVANAAGFSVAIRGMHGFSLKHVDDAQAAFKKLNNLNKAGIVDYIIGAQPSFGVFIVARCEKPLIRKYLKMYKLGNGPLYTLYRPFHLCTLEAHKSVVQAVVFKNATLAPRGLYCEVIAMAKRELKSGEILDGIGGFTTFGMIENSRVVRKQNLLPIGLSKGCVLKKSVSKDKPITFSDIIVPKGRLINKLYNEQKNLF</sequence>
<protein>
    <recommendedName>
        <fullName evidence="1">Oxidoreductase DRL-like catalytic domain-containing protein</fullName>
    </recommendedName>
</protein>
<dbReference type="InterPro" id="IPR048423">
    <property type="entry name" value="DRL_cat"/>
</dbReference>
<dbReference type="Proteomes" id="UP000178040">
    <property type="component" value="Unassembled WGS sequence"/>
</dbReference>
<dbReference type="Gene3D" id="3.40.50.720">
    <property type="entry name" value="NAD(P)-binding Rossmann-like Domain"/>
    <property type="match status" value="1"/>
</dbReference>
<proteinExistence type="predicted"/>
<dbReference type="AlphaFoldDB" id="A0A1F7IJ64"/>
<dbReference type="PANTHER" id="PTHR37850:SF1">
    <property type="entry name" value="SAF DOMAIN PROTEIN"/>
    <property type="match status" value="1"/>
</dbReference>